<dbReference type="InterPro" id="IPR036515">
    <property type="entry name" value="Transposase_17_sf"/>
</dbReference>
<organism evidence="2 3">
    <name type="scientific">Pseudobacteriovorax antillogorgiicola</name>
    <dbReference type="NCBI Taxonomy" id="1513793"/>
    <lineage>
        <taxon>Bacteria</taxon>
        <taxon>Pseudomonadati</taxon>
        <taxon>Bdellovibrionota</taxon>
        <taxon>Oligoflexia</taxon>
        <taxon>Oligoflexales</taxon>
        <taxon>Pseudobacteriovoracaceae</taxon>
        <taxon>Pseudobacteriovorax</taxon>
    </lineage>
</organism>
<evidence type="ECO:0000313" key="2">
    <source>
        <dbReference type="EMBL" id="SMF83205.1"/>
    </source>
</evidence>
<dbReference type="Proteomes" id="UP000192907">
    <property type="component" value="Unassembled WGS sequence"/>
</dbReference>
<dbReference type="InterPro" id="IPR002686">
    <property type="entry name" value="Transposase_17"/>
</dbReference>
<evidence type="ECO:0000313" key="3">
    <source>
        <dbReference type="Proteomes" id="UP000192907"/>
    </source>
</evidence>
<accession>A0A1Y6CWW6</accession>
<dbReference type="PANTHER" id="PTHR34322">
    <property type="entry name" value="TRANSPOSASE, Y1_TNP DOMAIN-CONTAINING"/>
    <property type="match status" value="1"/>
</dbReference>
<sequence>MSQKPILNSYSMCVERARTAHHVTFRCHNREFYLHSPKMKKLVYQILLKYQKIFDVRIFEWVIMSNHVHLMLYTPDRDTLSRYLHSTNLAIAKAINRDFKKSGQAIQDRFKSPVIENHSYALNTVGYIWLNPVRANLIKPKNAQNYPYCSLFYKWRGLHDPLVSDDSILNELLGFSFLQGRSVQQFARYWLQIVLSRISSHSCEVFENLHSVGSYEFWKSRRPIPRLSSA</sequence>
<dbReference type="OrthoDB" id="9814067at2"/>
<dbReference type="GO" id="GO:0006313">
    <property type="term" value="P:DNA transposition"/>
    <property type="evidence" value="ECO:0007669"/>
    <property type="project" value="InterPro"/>
</dbReference>
<keyword evidence="3" id="KW-1185">Reference proteome</keyword>
<dbReference type="EMBL" id="FWZT01000045">
    <property type="protein sequence ID" value="SMF83205.1"/>
    <property type="molecule type" value="Genomic_DNA"/>
</dbReference>
<dbReference type="GO" id="GO:0004803">
    <property type="term" value="F:transposase activity"/>
    <property type="evidence" value="ECO:0007669"/>
    <property type="project" value="InterPro"/>
</dbReference>
<gene>
    <name evidence="2" type="ORF">SAMN06296036_14511</name>
</gene>
<dbReference type="AlphaFoldDB" id="A0A1Y6CWW6"/>
<dbReference type="GO" id="GO:0003677">
    <property type="term" value="F:DNA binding"/>
    <property type="evidence" value="ECO:0007669"/>
    <property type="project" value="InterPro"/>
</dbReference>
<dbReference type="SUPFAM" id="SSF143422">
    <property type="entry name" value="Transposase IS200-like"/>
    <property type="match status" value="1"/>
</dbReference>
<protein>
    <submittedName>
        <fullName evidence="2">REP element-mobilizing transposase RayT</fullName>
    </submittedName>
</protein>
<dbReference type="PANTHER" id="PTHR34322:SF2">
    <property type="entry name" value="TRANSPOSASE IS200-LIKE DOMAIN-CONTAINING PROTEIN"/>
    <property type="match status" value="1"/>
</dbReference>
<dbReference type="Gene3D" id="3.30.70.1290">
    <property type="entry name" value="Transposase IS200-like"/>
    <property type="match status" value="1"/>
</dbReference>
<dbReference type="STRING" id="1513793.SAMN06296036_14511"/>
<reference evidence="3" key="1">
    <citation type="submission" date="2017-04" db="EMBL/GenBank/DDBJ databases">
        <authorList>
            <person name="Varghese N."/>
            <person name="Submissions S."/>
        </authorList>
    </citation>
    <scope>NUCLEOTIDE SEQUENCE [LARGE SCALE GENOMIC DNA]</scope>
    <source>
        <strain evidence="3">RKEM611</strain>
    </source>
</reference>
<evidence type="ECO:0000259" key="1">
    <source>
        <dbReference type="SMART" id="SM01321"/>
    </source>
</evidence>
<name>A0A1Y6CWW6_9BACT</name>
<feature type="domain" description="Transposase IS200-like" evidence="1">
    <location>
        <begin position="16"/>
        <end position="131"/>
    </location>
</feature>
<dbReference type="Pfam" id="PF01797">
    <property type="entry name" value="Y1_Tnp"/>
    <property type="match status" value="1"/>
</dbReference>
<proteinExistence type="predicted"/>
<dbReference type="SMART" id="SM01321">
    <property type="entry name" value="Y1_Tnp"/>
    <property type="match status" value="1"/>
</dbReference>
<dbReference type="RefSeq" id="WP_132326260.1">
    <property type="nucleotide sequence ID" value="NZ_FWZT01000045.1"/>
</dbReference>